<dbReference type="Pfam" id="PF20027">
    <property type="entry name" value="DUF6435"/>
    <property type="match status" value="1"/>
</dbReference>
<evidence type="ECO:0000313" key="3">
    <source>
        <dbReference type="Proteomes" id="UP000000639"/>
    </source>
</evidence>
<keyword evidence="3" id="KW-1185">Reference proteome</keyword>
<dbReference type="NCBIfam" id="NF033487">
    <property type="entry name" value="Lacal_2735_fam"/>
    <property type="match status" value="1"/>
</dbReference>
<reference evidence="2 3" key="1">
    <citation type="submission" date="2007-01" db="EMBL/GenBank/DDBJ databases">
        <title>Complete sequence of Psychromonas ingrahamii 37.</title>
        <authorList>
            <consortium name="US DOE Joint Genome Institute"/>
            <person name="Copeland A."/>
            <person name="Lucas S."/>
            <person name="Lapidus A."/>
            <person name="Barry K."/>
            <person name="Detter J.C."/>
            <person name="Glavina del Rio T."/>
            <person name="Hammon N."/>
            <person name="Israni S."/>
            <person name="Dalin E."/>
            <person name="Tice H."/>
            <person name="Pitluck S."/>
            <person name="Thompson L.S."/>
            <person name="Brettin T."/>
            <person name="Bruce D."/>
            <person name="Han C."/>
            <person name="Tapia R."/>
            <person name="Schmutz J."/>
            <person name="Larimer F."/>
            <person name="Land M."/>
            <person name="Hauser L."/>
            <person name="Kyrpides N."/>
            <person name="Ivanova N."/>
            <person name="Staley J."/>
            <person name="Richardson P."/>
        </authorList>
    </citation>
    <scope>NUCLEOTIDE SEQUENCE [LARGE SCALE GENOMIC DNA]</scope>
    <source>
        <strain evidence="2 3">37</strain>
    </source>
</reference>
<dbReference type="InterPro" id="IPR045493">
    <property type="entry name" value="DUF6435"/>
</dbReference>
<dbReference type="OrthoDB" id="292170at2"/>
<dbReference type="AlphaFoldDB" id="A1SW34"/>
<feature type="coiled-coil region" evidence="1">
    <location>
        <begin position="10"/>
        <end position="56"/>
    </location>
</feature>
<keyword evidence="1" id="KW-0175">Coiled coil</keyword>
<name>A1SW34_PSYIN</name>
<evidence type="ECO:0000313" key="2">
    <source>
        <dbReference type="EMBL" id="ABM03699.1"/>
    </source>
</evidence>
<dbReference type="EMBL" id="CP000510">
    <property type="protein sequence ID" value="ABM03699.1"/>
    <property type="molecule type" value="Genomic_DNA"/>
</dbReference>
<gene>
    <name evidence="2" type="ordered locus">Ping_1927</name>
</gene>
<evidence type="ECO:0008006" key="4">
    <source>
        <dbReference type="Google" id="ProtNLM"/>
    </source>
</evidence>
<accession>A1SW34</accession>
<organism evidence="2 3">
    <name type="scientific">Psychromonas ingrahamii (strain DSM 17664 / CCUG 51855 / 37)</name>
    <dbReference type="NCBI Taxonomy" id="357804"/>
    <lineage>
        <taxon>Bacteria</taxon>
        <taxon>Pseudomonadati</taxon>
        <taxon>Pseudomonadota</taxon>
        <taxon>Gammaproteobacteria</taxon>
        <taxon>Alteromonadales</taxon>
        <taxon>Psychromonadaceae</taxon>
        <taxon>Psychromonas</taxon>
    </lineage>
</organism>
<dbReference type="Proteomes" id="UP000000639">
    <property type="component" value="Chromosome"/>
</dbReference>
<dbReference type="KEGG" id="pin:Ping_1927"/>
<evidence type="ECO:0000256" key="1">
    <source>
        <dbReference type="SAM" id="Coils"/>
    </source>
</evidence>
<dbReference type="RefSeq" id="WP_011770259.1">
    <property type="nucleotide sequence ID" value="NC_008709.1"/>
</dbReference>
<dbReference type="HOGENOM" id="CLU_210182_0_0_6"/>
<sequence length="60" mass="6869">MFSIFKSDPKKKLNKLLSIKLEEAMQAQRKGDIKKYSELSAEAEKIDKQILQIEAQSTQA</sequence>
<proteinExistence type="predicted"/>
<protein>
    <recommendedName>
        <fullName evidence="4">Lacal_2735 family protein</fullName>
    </recommendedName>
</protein>